<dbReference type="Proteomes" id="UP000829196">
    <property type="component" value="Unassembled WGS sequence"/>
</dbReference>
<dbReference type="AlphaFoldDB" id="A0A8T3C8W2"/>
<comment type="caution">
    <text evidence="1">The sequence shown here is derived from an EMBL/GenBank/DDBJ whole genome shotgun (WGS) entry which is preliminary data.</text>
</comment>
<gene>
    <name evidence="1" type="ORF">KFK09_000439</name>
</gene>
<dbReference type="Gene3D" id="3.60.10.10">
    <property type="entry name" value="Endonuclease/exonuclease/phosphatase"/>
    <property type="match status" value="1"/>
</dbReference>
<proteinExistence type="predicted"/>
<dbReference type="SUPFAM" id="SSF56219">
    <property type="entry name" value="DNase I-like"/>
    <property type="match status" value="1"/>
</dbReference>
<sequence length="419" mass="48401">MGEDWKHVMVPSVGLSGGIIVLWNSGFADFSLINSTSQCIIGDLSINGKEKWRVASIYGSKDLIKRRELWEVLEMYSVVEYPMVIGGDFNCLTSMEDKRGGRMFHFSQGLKEMEAFITNNDYHEVGFLGPRFTWCNNKIGGARILERLDRCFLNSKAMNFSTNLVLRHLARISSDHSPILLHMISNVAPLKRSLKFEDIWASYQASFYVIKKEWNKNYSGNPSQILNSKFRRSLKSLFYWSKAKLRDLNLLKDCLMEEINKIQILESDKGWLTDEECWVLKAKTDELNSTLARLNGWWKQRAKSKWLADGDGNTRFYHSFANGRRSSNRIIKIKNEEGTVVEDSNQIEEVIWHFFKSKWKKRICNTDGWPKPGMVLSNEDKGMLSRDFSVEEIEAVIHHLGRNIALGSDGINYTFIKSY</sequence>
<name>A0A8T3C8W2_DENNO</name>
<accession>A0A8T3C8W2</accession>
<dbReference type="PANTHER" id="PTHR33710">
    <property type="entry name" value="BNAC02G09200D PROTEIN"/>
    <property type="match status" value="1"/>
</dbReference>
<keyword evidence="2" id="KW-1185">Reference proteome</keyword>
<reference evidence="1" key="1">
    <citation type="journal article" date="2022" name="Front. Genet.">
        <title>Chromosome-Scale Assembly of the Dendrobium nobile Genome Provides Insights Into the Molecular Mechanism of the Biosynthesis of the Medicinal Active Ingredient of Dendrobium.</title>
        <authorList>
            <person name="Xu Q."/>
            <person name="Niu S.-C."/>
            <person name="Li K.-L."/>
            <person name="Zheng P.-J."/>
            <person name="Zhang X.-J."/>
            <person name="Jia Y."/>
            <person name="Liu Y."/>
            <person name="Niu Y.-X."/>
            <person name="Yu L.-H."/>
            <person name="Chen D.-F."/>
            <person name="Zhang G.-Q."/>
        </authorList>
    </citation>
    <scope>NUCLEOTIDE SEQUENCE</scope>
    <source>
        <tissue evidence="1">Leaf</tissue>
    </source>
</reference>
<dbReference type="PANTHER" id="PTHR33710:SF71">
    <property type="entry name" value="ENDONUCLEASE_EXONUCLEASE_PHOSPHATASE DOMAIN-CONTAINING PROTEIN"/>
    <property type="match status" value="1"/>
</dbReference>
<protein>
    <recommendedName>
        <fullName evidence="3">Endonuclease/exonuclease/phosphatase domain-containing protein</fullName>
    </recommendedName>
</protein>
<dbReference type="InterPro" id="IPR036691">
    <property type="entry name" value="Endo/exonu/phosph_ase_sf"/>
</dbReference>
<dbReference type="EMBL" id="JAGYWB010000001">
    <property type="protein sequence ID" value="KAI0530891.1"/>
    <property type="molecule type" value="Genomic_DNA"/>
</dbReference>
<evidence type="ECO:0008006" key="3">
    <source>
        <dbReference type="Google" id="ProtNLM"/>
    </source>
</evidence>
<evidence type="ECO:0000313" key="1">
    <source>
        <dbReference type="EMBL" id="KAI0530891.1"/>
    </source>
</evidence>
<dbReference type="OrthoDB" id="786283at2759"/>
<organism evidence="1 2">
    <name type="scientific">Dendrobium nobile</name>
    <name type="common">Orchid</name>
    <dbReference type="NCBI Taxonomy" id="94219"/>
    <lineage>
        <taxon>Eukaryota</taxon>
        <taxon>Viridiplantae</taxon>
        <taxon>Streptophyta</taxon>
        <taxon>Embryophyta</taxon>
        <taxon>Tracheophyta</taxon>
        <taxon>Spermatophyta</taxon>
        <taxon>Magnoliopsida</taxon>
        <taxon>Liliopsida</taxon>
        <taxon>Asparagales</taxon>
        <taxon>Orchidaceae</taxon>
        <taxon>Epidendroideae</taxon>
        <taxon>Malaxideae</taxon>
        <taxon>Dendrobiinae</taxon>
        <taxon>Dendrobium</taxon>
    </lineage>
</organism>
<evidence type="ECO:0000313" key="2">
    <source>
        <dbReference type="Proteomes" id="UP000829196"/>
    </source>
</evidence>